<reference evidence="7 8" key="1">
    <citation type="journal article" date="2017" name="Int. J. Syst. Evol. Microbiol.">
        <title>Ramlibacter monticola sp. nov., isolated from forest soil.</title>
        <authorList>
            <person name="Chaudhary D.K."/>
            <person name="Kim J."/>
        </authorList>
    </citation>
    <scope>NUCLEOTIDE SEQUENCE [LARGE SCALE GENOMIC DNA]</scope>
    <source>
        <strain evidence="7 8">KACC 19175</strain>
    </source>
</reference>
<evidence type="ECO:0000313" key="8">
    <source>
        <dbReference type="Proteomes" id="UP000599109"/>
    </source>
</evidence>
<dbReference type="InterPro" id="IPR051455">
    <property type="entry name" value="Bact_solute-bind_prot3"/>
</dbReference>
<dbReference type="AlphaFoldDB" id="A0A937CS56"/>
<dbReference type="GO" id="GO:0006865">
    <property type="term" value="P:amino acid transport"/>
    <property type="evidence" value="ECO:0007669"/>
    <property type="project" value="TreeGrafter"/>
</dbReference>
<gene>
    <name evidence="7" type="ORF">JJ685_06365</name>
</gene>
<feature type="domain" description="Solute-binding protein family 3/N-terminal" evidence="6">
    <location>
        <begin position="53"/>
        <end position="284"/>
    </location>
</feature>
<feature type="signal peptide" evidence="5">
    <location>
        <begin position="1"/>
        <end position="32"/>
    </location>
</feature>
<accession>A0A937CS56</accession>
<dbReference type="CDD" id="cd13688">
    <property type="entry name" value="PBP2_GltI_DEBP"/>
    <property type="match status" value="1"/>
</dbReference>
<keyword evidence="3 5" id="KW-0732">Signal</keyword>
<dbReference type="GO" id="GO:0005576">
    <property type="term" value="C:extracellular region"/>
    <property type="evidence" value="ECO:0007669"/>
    <property type="project" value="TreeGrafter"/>
</dbReference>
<dbReference type="GO" id="GO:0030288">
    <property type="term" value="C:outer membrane-bounded periplasmic space"/>
    <property type="evidence" value="ECO:0007669"/>
    <property type="project" value="TreeGrafter"/>
</dbReference>
<name>A0A937CS56_9BURK</name>
<evidence type="ECO:0000259" key="6">
    <source>
        <dbReference type="SMART" id="SM00062"/>
    </source>
</evidence>
<comment type="caution">
    <text evidence="7">The sequence shown here is derived from an EMBL/GenBank/DDBJ whole genome shotgun (WGS) entry which is preliminary data.</text>
</comment>
<feature type="region of interest" description="Disordered" evidence="4">
    <location>
        <begin position="306"/>
        <end position="325"/>
    </location>
</feature>
<dbReference type="Gene3D" id="3.40.190.10">
    <property type="entry name" value="Periplasmic binding protein-like II"/>
    <property type="match status" value="2"/>
</dbReference>
<organism evidence="7 8">
    <name type="scientific">Ramlibacter monticola</name>
    <dbReference type="NCBI Taxonomy" id="1926872"/>
    <lineage>
        <taxon>Bacteria</taxon>
        <taxon>Pseudomonadati</taxon>
        <taxon>Pseudomonadota</taxon>
        <taxon>Betaproteobacteria</taxon>
        <taxon>Burkholderiales</taxon>
        <taxon>Comamonadaceae</taxon>
        <taxon>Ramlibacter</taxon>
    </lineage>
</organism>
<dbReference type="PANTHER" id="PTHR30085:SF2">
    <property type="entry name" value="GLUTAMATE_ASPARTATE IMPORT SOLUTE-BINDING PROTEIN"/>
    <property type="match status" value="1"/>
</dbReference>
<feature type="chain" id="PRO_5038059808" evidence="5">
    <location>
        <begin position="33"/>
        <end position="325"/>
    </location>
</feature>
<evidence type="ECO:0000256" key="3">
    <source>
        <dbReference type="ARBA" id="ARBA00022729"/>
    </source>
</evidence>
<protein>
    <submittedName>
        <fullName evidence="7">Amino acid ABC transporter substrate-binding protein</fullName>
    </submittedName>
</protein>
<evidence type="ECO:0000313" key="7">
    <source>
        <dbReference type="EMBL" id="MBL0390766.1"/>
    </source>
</evidence>
<dbReference type="PANTHER" id="PTHR30085">
    <property type="entry name" value="AMINO ACID ABC TRANSPORTER PERMEASE"/>
    <property type="match status" value="1"/>
</dbReference>
<dbReference type="RefSeq" id="WP_201673346.1">
    <property type="nucleotide sequence ID" value="NZ_JAEQNE010000001.1"/>
</dbReference>
<dbReference type="SUPFAM" id="SSF53850">
    <property type="entry name" value="Periplasmic binding protein-like II"/>
    <property type="match status" value="1"/>
</dbReference>
<evidence type="ECO:0000256" key="4">
    <source>
        <dbReference type="SAM" id="MobiDB-lite"/>
    </source>
</evidence>
<evidence type="ECO:0000256" key="5">
    <source>
        <dbReference type="SAM" id="SignalP"/>
    </source>
</evidence>
<sequence>MRSPIEVATVRALPAALLAAALACFAAATAHAQSPEAPLRLTGTLAKVRETGIIALGHRDSSIPFSYLSPRGEPIGYSIDLCRLLVDAIGEAVGRTLTVKWQPVTSETRIAAVVGGQVDLECGSTTNNLERQKQVAFSPTIFVSGTKLLVRKGSAIRSFRDLGGKRVVVTAGTTNEKAMRDLAARFRIAMTLVTAPDHEASFEQLTSGKVDTFATDDVLLYGLLAQHKLQADYLVVGEFLSYDPYGIMYRKGDPQLAKLVDDTLRELAEDREIERRYERWFLRRLPQSGVSLDLPMSAQLETILQTLASPPDARPPGLADDGTRR</sequence>
<dbReference type="Pfam" id="PF00497">
    <property type="entry name" value="SBP_bac_3"/>
    <property type="match status" value="1"/>
</dbReference>
<dbReference type="EMBL" id="JAEQNE010000001">
    <property type="protein sequence ID" value="MBL0390766.1"/>
    <property type="molecule type" value="Genomic_DNA"/>
</dbReference>
<evidence type="ECO:0000256" key="1">
    <source>
        <dbReference type="ARBA" id="ARBA00010333"/>
    </source>
</evidence>
<dbReference type="PROSITE" id="PS51257">
    <property type="entry name" value="PROKAR_LIPOPROTEIN"/>
    <property type="match status" value="1"/>
</dbReference>
<comment type="similarity">
    <text evidence="1">Belongs to the bacterial solute-binding protein 3 family.</text>
</comment>
<dbReference type="InterPro" id="IPR001638">
    <property type="entry name" value="Solute-binding_3/MltF_N"/>
</dbReference>
<keyword evidence="2" id="KW-0813">Transport</keyword>
<keyword evidence="8" id="KW-1185">Reference proteome</keyword>
<dbReference type="Proteomes" id="UP000599109">
    <property type="component" value="Unassembled WGS sequence"/>
</dbReference>
<dbReference type="SMART" id="SM00062">
    <property type="entry name" value="PBPb"/>
    <property type="match status" value="1"/>
</dbReference>
<evidence type="ECO:0000256" key="2">
    <source>
        <dbReference type="ARBA" id="ARBA00022448"/>
    </source>
</evidence>
<proteinExistence type="inferred from homology"/>